<protein>
    <submittedName>
        <fullName evidence="2">CHD C-terminal 2 domain-containing protein</fullName>
    </submittedName>
</protein>
<dbReference type="Proteomes" id="UP000887579">
    <property type="component" value="Unplaced"/>
</dbReference>
<sequence>MNDARFAVINEPFKSQQGKRNFLDFKIEFLQRRFKLLEQALIIEEELKKAEKLNISSAEPPRPSQKENFEDTVAVGENLQSLVTEAANDTRSDNVALHKVLTQLEELLNEMKGDISRLPATLTHFPVVSKKLQMTERQILNRLTTEDSGATAGLSSLPPPGPFVTPAMNQKFNGIQPKFAALHDEGFINIEEKNAAATTLTNNKEEEEKKDVTIAAAASSTEVEKVEEKYDIKKEEEKETTTNGTFETKDDDTTEKEEEIKQENGNDDVEMQESYINGNDQPSKLEANGMHISAAASHQETSVEVEEEVEKMDTSEDVEQQLPSTKESSSATEEEKVPESTA</sequence>
<dbReference type="WBParaSite" id="ES5_v2.g11410.t1">
    <property type="protein sequence ID" value="ES5_v2.g11410.t1"/>
    <property type="gene ID" value="ES5_v2.g11410"/>
</dbReference>
<organism evidence="1 2">
    <name type="scientific">Panagrolaimus sp. ES5</name>
    <dbReference type="NCBI Taxonomy" id="591445"/>
    <lineage>
        <taxon>Eukaryota</taxon>
        <taxon>Metazoa</taxon>
        <taxon>Ecdysozoa</taxon>
        <taxon>Nematoda</taxon>
        <taxon>Chromadorea</taxon>
        <taxon>Rhabditida</taxon>
        <taxon>Tylenchina</taxon>
        <taxon>Panagrolaimomorpha</taxon>
        <taxon>Panagrolaimoidea</taxon>
        <taxon>Panagrolaimidae</taxon>
        <taxon>Panagrolaimus</taxon>
    </lineage>
</organism>
<evidence type="ECO:0000313" key="2">
    <source>
        <dbReference type="WBParaSite" id="ES5_v2.g11410.t1"/>
    </source>
</evidence>
<proteinExistence type="predicted"/>
<reference evidence="2" key="1">
    <citation type="submission" date="2022-11" db="UniProtKB">
        <authorList>
            <consortium name="WormBaseParasite"/>
        </authorList>
    </citation>
    <scope>IDENTIFICATION</scope>
</reference>
<accession>A0AC34F3C5</accession>
<evidence type="ECO:0000313" key="1">
    <source>
        <dbReference type="Proteomes" id="UP000887579"/>
    </source>
</evidence>
<name>A0AC34F3C5_9BILA</name>